<keyword evidence="2" id="KW-1133">Transmembrane helix</keyword>
<dbReference type="Pfam" id="PF10708">
    <property type="entry name" value="DUF2510"/>
    <property type="match status" value="1"/>
</dbReference>
<comment type="caution">
    <text evidence="4">The sequence shown here is derived from an EMBL/GenBank/DDBJ whole genome shotgun (WGS) entry which is preliminary data.</text>
</comment>
<evidence type="ECO:0000259" key="3">
    <source>
        <dbReference type="Pfam" id="PF10708"/>
    </source>
</evidence>
<evidence type="ECO:0000313" key="4">
    <source>
        <dbReference type="EMBL" id="MXG91539.1"/>
    </source>
</evidence>
<evidence type="ECO:0000256" key="2">
    <source>
        <dbReference type="SAM" id="Phobius"/>
    </source>
</evidence>
<keyword evidence="2" id="KW-0472">Membrane</keyword>
<keyword evidence="5" id="KW-1185">Reference proteome</keyword>
<protein>
    <submittedName>
        <fullName evidence="4">DUF2510 domain-containing protein</fullName>
    </submittedName>
</protein>
<organism evidence="4 5">
    <name type="scientific">Nocardioides flavescens</name>
    <dbReference type="NCBI Taxonomy" id="2691959"/>
    <lineage>
        <taxon>Bacteria</taxon>
        <taxon>Bacillati</taxon>
        <taxon>Actinomycetota</taxon>
        <taxon>Actinomycetes</taxon>
        <taxon>Propionibacteriales</taxon>
        <taxon>Nocardioidaceae</taxon>
        <taxon>Nocardioides</taxon>
    </lineage>
</organism>
<evidence type="ECO:0000313" key="5">
    <source>
        <dbReference type="Proteomes" id="UP000473325"/>
    </source>
</evidence>
<sequence length="211" mass="22206">MTQEPAPGDRLPPAGWYPQGDQERWWNGSSWSDSFRPLAPGAPGVPSYGQPGYGQPYYAAPQQKSNVGRNVLLGCALVLVLMIAGCGVGIAVLASRVDDTVNDDTPGGPDNPLSITEGEAFSVAGFDYGDGWEVTADELGDADVTGLRVTNDRSDSDSAFVEIRLLLGTAVNATLTCTSGTVEVGATAVLDCTSFDDLPVSWDRITIQDSF</sequence>
<gene>
    <name evidence="4" type="ORF">GRQ65_18495</name>
</gene>
<accession>A0A6L7F240</accession>
<reference evidence="4 5" key="1">
    <citation type="submission" date="2019-12" db="EMBL/GenBank/DDBJ databases">
        <authorList>
            <person name="Kun Z."/>
        </authorList>
    </citation>
    <scope>NUCLEOTIDE SEQUENCE [LARGE SCALE GENOMIC DNA]</scope>
    <source>
        <strain evidence="4 5">YIM 123512</strain>
    </source>
</reference>
<dbReference type="RefSeq" id="WP_160879467.1">
    <property type="nucleotide sequence ID" value="NZ_WUEK01000013.1"/>
</dbReference>
<dbReference type="EMBL" id="WUEK01000013">
    <property type="protein sequence ID" value="MXG91539.1"/>
    <property type="molecule type" value="Genomic_DNA"/>
</dbReference>
<dbReference type="Proteomes" id="UP000473325">
    <property type="component" value="Unassembled WGS sequence"/>
</dbReference>
<evidence type="ECO:0000256" key="1">
    <source>
        <dbReference type="SAM" id="MobiDB-lite"/>
    </source>
</evidence>
<name>A0A6L7F240_9ACTN</name>
<feature type="transmembrane region" description="Helical" evidence="2">
    <location>
        <begin position="71"/>
        <end position="94"/>
    </location>
</feature>
<proteinExistence type="predicted"/>
<dbReference type="AlphaFoldDB" id="A0A6L7F240"/>
<keyword evidence="2" id="KW-0812">Transmembrane</keyword>
<dbReference type="InterPro" id="IPR018929">
    <property type="entry name" value="DUF2510"/>
</dbReference>
<feature type="region of interest" description="Disordered" evidence="1">
    <location>
        <begin position="1"/>
        <end position="22"/>
    </location>
</feature>
<feature type="domain" description="DUF2510" evidence="3">
    <location>
        <begin position="14"/>
        <end position="43"/>
    </location>
</feature>